<evidence type="ECO:0000256" key="2">
    <source>
        <dbReference type="ARBA" id="ARBA00009695"/>
    </source>
</evidence>
<dbReference type="HAMAP" id="MF_01114">
    <property type="entry name" value="RecX"/>
    <property type="match status" value="1"/>
</dbReference>
<evidence type="ECO:0000256" key="1">
    <source>
        <dbReference type="ARBA" id="ARBA00004496"/>
    </source>
</evidence>
<dbReference type="HOGENOM" id="CLU_066607_3_2_6"/>
<accession>D4GLE7</accession>
<evidence type="ECO:0000256" key="3">
    <source>
        <dbReference type="ARBA" id="ARBA00018111"/>
    </source>
</evidence>
<dbReference type="Pfam" id="PF21981">
    <property type="entry name" value="RecX_HTH3"/>
    <property type="match status" value="1"/>
</dbReference>
<dbReference type="eggNOG" id="COG2137">
    <property type="taxonomic scope" value="Bacteria"/>
</dbReference>
<dbReference type="AlphaFoldDB" id="D4GLE7"/>
<dbReference type="Proteomes" id="UP000001702">
    <property type="component" value="Chromosome"/>
</dbReference>
<evidence type="ECO:0000313" key="8">
    <source>
        <dbReference type="EMBL" id="ADD78200.1"/>
    </source>
</evidence>
<dbReference type="EMBL" id="CP001875">
    <property type="protein sequence ID" value="ADD78200.1"/>
    <property type="molecule type" value="Genomic_DNA"/>
</dbReference>
<dbReference type="Pfam" id="PF02631">
    <property type="entry name" value="RecX_HTH2"/>
    <property type="match status" value="1"/>
</dbReference>
<comment type="subcellular location">
    <subcellularLocation>
        <location evidence="1 5">Cytoplasm</location>
    </subcellularLocation>
</comment>
<dbReference type="InterPro" id="IPR053924">
    <property type="entry name" value="RecX_HTH_2nd"/>
</dbReference>
<protein>
    <recommendedName>
        <fullName evidence="3 5">Regulatory protein RecX</fullName>
    </recommendedName>
</protein>
<comment type="similarity">
    <text evidence="2 5">Belongs to the RecX family.</text>
</comment>
<keyword evidence="9" id="KW-1185">Reference proteome</keyword>
<dbReference type="InterPro" id="IPR036388">
    <property type="entry name" value="WH-like_DNA-bd_sf"/>
</dbReference>
<proteinExistence type="inferred from homology"/>
<evidence type="ECO:0000256" key="4">
    <source>
        <dbReference type="ARBA" id="ARBA00022490"/>
    </source>
</evidence>
<evidence type="ECO:0000313" key="9">
    <source>
        <dbReference type="Proteomes" id="UP000001702"/>
    </source>
</evidence>
<evidence type="ECO:0000259" key="6">
    <source>
        <dbReference type="Pfam" id="PF02631"/>
    </source>
</evidence>
<dbReference type="Gene3D" id="1.10.10.10">
    <property type="entry name" value="Winged helix-like DNA-binding domain superfamily/Winged helix DNA-binding domain"/>
    <property type="match status" value="3"/>
</dbReference>
<organism evidence="8 9">
    <name type="scientific">Pantoea ananatis (strain LMG 20103)</name>
    <dbReference type="NCBI Taxonomy" id="706191"/>
    <lineage>
        <taxon>Bacteria</taxon>
        <taxon>Pseudomonadati</taxon>
        <taxon>Pseudomonadota</taxon>
        <taxon>Gammaproteobacteria</taxon>
        <taxon>Enterobacterales</taxon>
        <taxon>Erwiniaceae</taxon>
        <taxon>Pantoea</taxon>
    </lineage>
</organism>
<reference evidence="8 9" key="1">
    <citation type="journal article" date="2010" name="J. Bacteriol.">
        <title>Genome sequence of Pantoea ananatis LMG20103, the causative agent of Eucalyptus blight and dieback.</title>
        <authorList>
            <person name="De Maayer P."/>
            <person name="Chan W.Y."/>
            <person name="Venter S.N."/>
            <person name="Toth I.K."/>
            <person name="Birch P.R."/>
            <person name="Joubert F."/>
            <person name="Coutinho T.A."/>
        </authorList>
    </citation>
    <scope>NUCLEOTIDE SEQUENCE [LARGE SCALE GENOMIC DNA]</scope>
    <source>
        <strain evidence="8 9">LMG 20103</strain>
    </source>
</reference>
<dbReference type="PANTHER" id="PTHR33602">
    <property type="entry name" value="REGULATORY PROTEIN RECX FAMILY PROTEIN"/>
    <property type="match status" value="1"/>
</dbReference>
<name>D4GLE7_PANAM</name>
<evidence type="ECO:0000256" key="5">
    <source>
        <dbReference type="HAMAP-Rule" id="MF_01114"/>
    </source>
</evidence>
<dbReference type="PANTHER" id="PTHR33602:SF1">
    <property type="entry name" value="REGULATORY PROTEIN RECX FAMILY PROTEIN"/>
    <property type="match status" value="1"/>
</dbReference>
<dbReference type="KEGG" id="pam:PANA_3033"/>
<dbReference type="InterPro" id="IPR003783">
    <property type="entry name" value="Regulatory_RecX"/>
</dbReference>
<dbReference type="GO" id="GO:0005737">
    <property type="term" value="C:cytoplasm"/>
    <property type="evidence" value="ECO:0007669"/>
    <property type="project" value="UniProtKB-SubCell"/>
</dbReference>
<feature type="domain" description="RecX second three-helical" evidence="6">
    <location>
        <begin position="77"/>
        <end position="117"/>
    </location>
</feature>
<sequence>MRSMSEQSQPQVISFSRLLDRAMRLLGQRDHSREELKQKLQLSAQRSAWMKQKDPEIITPELMEKVLNWCGENGWLNDERFTARFIQSRSRKGFGSQRIRLELAQKGISRDAIDLAMEETDIDWSACAAELAEKKFGHPLPTEWKEKAKVQRFLHAKGFLSEDIQQVFRNFDD</sequence>
<feature type="domain" description="RecX third three-helical" evidence="7">
    <location>
        <begin position="127"/>
        <end position="167"/>
    </location>
</feature>
<comment type="function">
    <text evidence="5">Modulates RecA activity.</text>
</comment>
<evidence type="ECO:0000259" key="7">
    <source>
        <dbReference type="Pfam" id="PF21981"/>
    </source>
</evidence>
<dbReference type="STRING" id="706191.PANA_3033"/>
<dbReference type="GO" id="GO:0006282">
    <property type="term" value="P:regulation of DNA repair"/>
    <property type="evidence" value="ECO:0007669"/>
    <property type="project" value="UniProtKB-UniRule"/>
</dbReference>
<gene>
    <name evidence="5 8" type="primary">recX</name>
    <name evidence="8" type="ordered locus">PANA_3033</name>
</gene>
<dbReference type="InterPro" id="IPR053925">
    <property type="entry name" value="RecX_HTH_3rd"/>
</dbReference>
<keyword evidence="4 5" id="KW-0963">Cytoplasm</keyword>